<comment type="similarity">
    <text evidence="1">Belongs to the aldehyde dehydrogenase family.</text>
</comment>
<dbReference type="Pfam" id="PF00171">
    <property type="entry name" value="Aldedh"/>
    <property type="match status" value="1"/>
</dbReference>
<evidence type="ECO:0000256" key="3">
    <source>
        <dbReference type="ARBA" id="ARBA00023027"/>
    </source>
</evidence>
<comment type="caution">
    <text evidence="5">The sequence shown here is derived from an EMBL/GenBank/DDBJ whole genome shotgun (WGS) entry which is preliminary data.</text>
</comment>
<reference evidence="5" key="1">
    <citation type="submission" date="2019-08" db="EMBL/GenBank/DDBJ databases">
        <authorList>
            <person name="Kucharzyk K."/>
            <person name="Murdoch R.W."/>
            <person name="Higgins S."/>
            <person name="Loffler F."/>
        </authorList>
    </citation>
    <scope>NUCLEOTIDE SEQUENCE</scope>
</reference>
<name>A0A644U321_9ZZZZ</name>
<organism evidence="5">
    <name type="scientific">bioreactor metagenome</name>
    <dbReference type="NCBI Taxonomy" id="1076179"/>
    <lineage>
        <taxon>unclassified sequences</taxon>
        <taxon>metagenomes</taxon>
        <taxon>ecological metagenomes</taxon>
    </lineage>
</organism>
<dbReference type="InterPro" id="IPR012394">
    <property type="entry name" value="Aldehyde_DH_NAD(P)"/>
</dbReference>
<keyword evidence="3" id="KW-0520">NAD</keyword>
<evidence type="ECO:0000259" key="4">
    <source>
        <dbReference type="Pfam" id="PF00171"/>
    </source>
</evidence>
<dbReference type="InterPro" id="IPR016162">
    <property type="entry name" value="Ald_DH_N"/>
</dbReference>
<dbReference type="Gene3D" id="3.40.605.10">
    <property type="entry name" value="Aldehyde Dehydrogenase, Chain A, domain 1"/>
    <property type="match status" value="1"/>
</dbReference>
<dbReference type="Gene3D" id="3.40.309.10">
    <property type="entry name" value="Aldehyde Dehydrogenase, Chain A, domain 2"/>
    <property type="match status" value="1"/>
</dbReference>
<keyword evidence="2 5" id="KW-0560">Oxidoreductase</keyword>
<dbReference type="PROSITE" id="PS00687">
    <property type="entry name" value="ALDEHYDE_DEHYDR_GLU"/>
    <property type="match status" value="1"/>
</dbReference>
<dbReference type="SUPFAM" id="SSF53720">
    <property type="entry name" value="ALDH-like"/>
    <property type="match status" value="1"/>
</dbReference>
<dbReference type="InterPro" id="IPR016161">
    <property type="entry name" value="Ald_DH/histidinol_DH"/>
</dbReference>
<dbReference type="PANTHER" id="PTHR43570:SF16">
    <property type="entry name" value="ALDEHYDE DEHYDROGENASE TYPE III, ISOFORM Q"/>
    <property type="match status" value="1"/>
</dbReference>
<protein>
    <submittedName>
        <fullName evidence="5">Aldehyde dehydrogenase</fullName>
        <ecNumber evidence="5">1.2.1.3</ecNumber>
    </submittedName>
</protein>
<evidence type="ECO:0000256" key="1">
    <source>
        <dbReference type="ARBA" id="ARBA00009986"/>
    </source>
</evidence>
<dbReference type="GO" id="GO:0005737">
    <property type="term" value="C:cytoplasm"/>
    <property type="evidence" value="ECO:0007669"/>
    <property type="project" value="TreeGrafter"/>
</dbReference>
<dbReference type="EMBL" id="VSSQ01000072">
    <property type="protein sequence ID" value="MPL73329.1"/>
    <property type="molecule type" value="Genomic_DNA"/>
</dbReference>
<dbReference type="PANTHER" id="PTHR43570">
    <property type="entry name" value="ALDEHYDE DEHYDROGENASE"/>
    <property type="match status" value="1"/>
</dbReference>
<dbReference type="InterPro" id="IPR016160">
    <property type="entry name" value="Ald_DH_CS_CYS"/>
</dbReference>
<dbReference type="FunFam" id="3.40.309.10:FF:000003">
    <property type="entry name" value="Aldehyde dehydrogenase"/>
    <property type="match status" value="1"/>
</dbReference>
<dbReference type="CDD" id="cd07136">
    <property type="entry name" value="ALDH_YwdH-P39616"/>
    <property type="match status" value="1"/>
</dbReference>
<sequence>MKDLEYVYCKQRNFYLSNKTRDISFRILMLKKLKEEIIKSEKEIEEALYLDLHKSSVESYITEIGFVISEINLCIKKLKKWSKPKRVSSSITCFPSKARIISEPYGLCLIISPWNYPFQLLISPLIGAISAGNCAIVKPSEHSQNTSKVIKKILDRVFPPEYVFTALGEKEVSQELLEKEFDYIFFTGSSSLGKLVMEKASKHLTPTTLELGGKSPCIVDKDANVEVSAKRIAFGKFLNAGQTCIAPDYLFVHKDIKDVFVKEMINSIKEFYSEESINSKDYGRIINQGHFLRLRKMLDDGKVIYGGDFNEEEKFISPTLIEDILLDSDLLKEEIFGPILPIISFENIDTLIQELKVKPKPLALYVFSQNKKVQDKIINNISSGGVCVNDTIMHIVPQTLPFGGVGNSGMGSYHGKKSFETFSHKRSILNRKTWLEVALRYPPFTESKKKIVKKVL</sequence>
<dbReference type="EC" id="1.2.1.3" evidence="5"/>
<dbReference type="InterPro" id="IPR015590">
    <property type="entry name" value="Aldehyde_DH_dom"/>
</dbReference>
<dbReference type="GO" id="GO:0004029">
    <property type="term" value="F:aldehyde dehydrogenase (NAD+) activity"/>
    <property type="evidence" value="ECO:0007669"/>
    <property type="project" value="UniProtKB-EC"/>
</dbReference>
<evidence type="ECO:0000256" key="2">
    <source>
        <dbReference type="ARBA" id="ARBA00023002"/>
    </source>
</evidence>
<evidence type="ECO:0000313" key="5">
    <source>
        <dbReference type="EMBL" id="MPL73329.1"/>
    </source>
</evidence>
<feature type="domain" description="Aldehyde dehydrogenase" evidence="4">
    <location>
        <begin position="22"/>
        <end position="427"/>
    </location>
</feature>
<dbReference type="FunFam" id="3.40.605.10:FF:000004">
    <property type="entry name" value="Aldehyde dehydrogenase"/>
    <property type="match status" value="1"/>
</dbReference>
<dbReference type="PIRSF" id="PIRSF036492">
    <property type="entry name" value="ALDH"/>
    <property type="match status" value="1"/>
</dbReference>
<gene>
    <name evidence="5" type="primary">alkH_1</name>
    <name evidence="5" type="ORF">SDC9_19128</name>
</gene>
<dbReference type="PROSITE" id="PS00070">
    <property type="entry name" value="ALDEHYDE_DEHYDR_CYS"/>
    <property type="match status" value="1"/>
</dbReference>
<dbReference type="InterPro" id="IPR029510">
    <property type="entry name" value="Ald_DH_CS_GLU"/>
</dbReference>
<proteinExistence type="inferred from homology"/>
<dbReference type="InterPro" id="IPR016163">
    <property type="entry name" value="Ald_DH_C"/>
</dbReference>
<dbReference type="AlphaFoldDB" id="A0A644U321"/>
<accession>A0A644U321</accession>
<dbReference type="GO" id="GO:0006081">
    <property type="term" value="P:aldehyde metabolic process"/>
    <property type="evidence" value="ECO:0007669"/>
    <property type="project" value="InterPro"/>
</dbReference>